<accession>A0A9D4PHC4</accession>
<keyword evidence="2" id="KW-1185">Reference proteome</keyword>
<reference evidence="1" key="2">
    <citation type="submission" date="2021-09" db="EMBL/GenBank/DDBJ databases">
        <authorList>
            <person name="Jia N."/>
            <person name="Wang J."/>
            <person name="Shi W."/>
            <person name="Du L."/>
            <person name="Sun Y."/>
            <person name="Zhan W."/>
            <person name="Jiang J."/>
            <person name="Wang Q."/>
            <person name="Zhang B."/>
            <person name="Ji P."/>
            <person name="Sakyi L.B."/>
            <person name="Cui X."/>
            <person name="Yuan T."/>
            <person name="Jiang B."/>
            <person name="Yang W."/>
            <person name="Lam T.T.-Y."/>
            <person name="Chang Q."/>
            <person name="Ding S."/>
            <person name="Wang X."/>
            <person name="Zhu J."/>
            <person name="Ruan X."/>
            <person name="Zhao L."/>
            <person name="Wei J."/>
            <person name="Que T."/>
            <person name="Du C."/>
            <person name="Cheng J."/>
            <person name="Dai P."/>
            <person name="Han X."/>
            <person name="Huang E."/>
            <person name="Gao Y."/>
            <person name="Liu J."/>
            <person name="Shao H."/>
            <person name="Ye R."/>
            <person name="Li L."/>
            <person name="Wei W."/>
            <person name="Wang X."/>
            <person name="Wang C."/>
            <person name="Huo Q."/>
            <person name="Li W."/>
            <person name="Guo W."/>
            <person name="Chen H."/>
            <person name="Chen S."/>
            <person name="Zhou L."/>
            <person name="Zhou L."/>
            <person name="Ni X."/>
            <person name="Tian J."/>
            <person name="Zhou Y."/>
            <person name="Sheng Y."/>
            <person name="Liu T."/>
            <person name="Pan Y."/>
            <person name="Xia L."/>
            <person name="Li J."/>
            <person name="Zhao F."/>
            <person name="Cao W."/>
        </authorList>
    </citation>
    <scope>NUCLEOTIDE SEQUENCE</scope>
    <source>
        <strain evidence="1">Rsan-2018</strain>
        <tissue evidence="1">Larvae</tissue>
    </source>
</reference>
<comment type="caution">
    <text evidence="1">The sequence shown here is derived from an EMBL/GenBank/DDBJ whole genome shotgun (WGS) entry which is preliminary data.</text>
</comment>
<gene>
    <name evidence="1" type="ORF">HPB52_016756</name>
</gene>
<reference evidence="1" key="1">
    <citation type="journal article" date="2020" name="Cell">
        <title>Large-Scale Comparative Analyses of Tick Genomes Elucidate Their Genetic Diversity and Vector Capacities.</title>
        <authorList>
            <consortium name="Tick Genome and Microbiome Consortium (TIGMIC)"/>
            <person name="Jia N."/>
            <person name="Wang J."/>
            <person name="Shi W."/>
            <person name="Du L."/>
            <person name="Sun Y."/>
            <person name="Zhan W."/>
            <person name="Jiang J.F."/>
            <person name="Wang Q."/>
            <person name="Zhang B."/>
            <person name="Ji P."/>
            <person name="Bell-Sakyi L."/>
            <person name="Cui X.M."/>
            <person name="Yuan T.T."/>
            <person name="Jiang B.G."/>
            <person name="Yang W.F."/>
            <person name="Lam T.T."/>
            <person name="Chang Q.C."/>
            <person name="Ding S.J."/>
            <person name="Wang X.J."/>
            <person name="Zhu J.G."/>
            <person name="Ruan X.D."/>
            <person name="Zhao L."/>
            <person name="Wei J.T."/>
            <person name="Ye R.Z."/>
            <person name="Que T.C."/>
            <person name="Du C.H."/>
            <person name="Zhou Y.H."/>
            <person name="Cheng J.X."/>
            <person name="Dai P.F."/>
            <person name="Guo W.B."/>
            <person name="Han X.H."/>
            <person name="Huang E.J."/>
            <person name="Li L.F."/>
            <person name="Wei W."/>
            <person name="Gao Y.C."/>
            <person name="Liu J.Z."/>
            <person name="Shao H.Z."/>
            <person name="Wang X."/>
            <person name="Wang C.C."/>
            <person name="Yang T.C."/>
            <person name="Huo Q.B."/>
            <person name="Li W."/>
            <person name="Chen H.Y."/>
            <person name="Chen S.E."/>
            <person name="Zhou L.G."/>
            <person name="Ni X.B."/>
            <person name="Tian J.H."/>
            <person name="Sheng Y."/>
            <person name="Liu T."/>
            <person name="Pan Y.S."/>
            <person name="Xia L.Y."/>
            <person name="Li J."/>
            <person name="Zhao F."/>
            <person name="Cao W.C."/>
        </authorList>
    </citation>
    <scope>NUCLEOTIDE SEQUENCE</scope>
    <source>
        <strain evidence="1">Rsan-2018</strain>
    </source>
</reference>
<evidence type="ECO:0000313" key="1">
    <source>
        <dbReference type="EMBL" id="KAH7939739.1"/>
    </source>
</evidence>
<dbReference type="EMBL" id="JABSTV010001254">
    <property type="protein sequence ID" value="KAH7939739.1"/>
    <property type="molecule type" value="Genomic_DNA"/>
</dbReference>
<dbReference type="Proteomes" id="UP000821837">
    <property type="component" value="Chromosome 8"/>
</dbReference>
<evidence type="ECO:0000313" key="2">
    <source>
        <dbReference type="Proteomes" id="UP000821837"/>
    </source>
</evidence>
<proteinExistence type="predicted"/>
<sequence>MEPPATEATAAWAAHRDTGNVPTDVTMDKYIAVDVDVFSREELTDEVHHDDALLDDESDAKDASAARSALSVMDAFDVICNFSGAHDDNVAMQLLTECEHRTTALMSKGRRQTKLTDFFRK</sequence>
<protein>
    <submittedName>
        <fullName evidence="1">Uncharacterized protein</fullName>
    </submittedName>
</protein>
<organism evidence="1 2">
    <name type="scientific">Rhipicephalus sanguineus</name>
    <name type="common">Brown dog tick</name>
    <name type="synonym">Ixodes sanguineus</name>
    <dbReference type="NCBI Taxonomy" id="34632"/>
    <lineage>
        <taxon>Eukaryota</taxon>
        <taxon>Metazoa</taxon>
        <taxon>Ecdysozoa</taxon>
        <taxon>Arthropoda</taxon>
        <taxon>Chelicerata</taxon>
        <taxon>Arachnida</taxon>
        <taxon>Acari</taxon>
        <taxon>Parasitiformes</taxon>
        <taxon>Ixodida</taxon>
        <taxon>Ixodoidea</taxon>
        <taxon>Ixodidae</taxon>
        <taxon>Rhipicephalinae</taxon>
        <taxon>Rhipicephalus</taxon>
        <taxon>Rhipicephalus</taxon>
    </lineage>
</organism>
<name>A0A9D4PHC4_RHISA</name>
<dbReference type="AlphaFoldDB" id="A0A9D4PHC4"/>